<protein>
    <recommendedName>
        <fullName evidence="4">3-deoxy-manno-octulosonate cytidylyltransferase</fullName>
    </recommendedName>
</protein>
<gene>
    <name evidence="3" type="ORF">METZ01_LOCUS19945</name>
</gene>
<dbReference type="SUPFAM" id="SSF53448">
    <property type="entry name" value="Nucleotide-diphospho-sugar transferases"/>
    <property type="match status" value="1"/>
</dbReference>
<evidence type="ECO:0000256" key="1">
    <source>
        <dbReference type="ARBA" id="ARBA00022679"/>
    </source>
</evidence>
<dbReference type="PANTHER" id="PTHR42866">
    <property type="entry name" value="3-DEOXY-MANNO-OCTULOSONATE CYTIDYLYLTRANSFERASE"/>
    <property type="match status" value="1"/>
</dbReference>
<dbReference type="InterPro" id="IPR029044">
    <property type="entry name" value="Nucleotide-diphossugar_trans"/>
</dbReference>
<dbReference type="Pfam" id="PF02348">
    <property type="entry name" value="CTP_transf_3"/>
    <property type="match status" value="1"/>
</dbReference>
<proteinExistence type="predicted"/>
<dbReference type="EMBL" id="UINC01001003">
    <property type="protein sequence ID" value="SUZ67091.1"/>
    <property type="molecule type" value="Genomic_DNA"/>
</dbReference>
<evidence type="ECO:0008006" key="4">
    <source>
        <dbReference type="Google" id="ProtNLM"/>
    </source>
</evidence>
<evidence type="ECO:0000313" key="3">
    <source>
        <dbReference type="EMBL" id="SUZ67091.1"/>
    </source>
</evidence>
<dbReference type="AlphaFoldDB" id="A0A381PJA7"/>
<dbReference type="GO" id="GO:0008690">
    <property type="term" value="F:3-deoxy-manno-octulosonate cytidylyltransferase activity"/>
    <property type="evidence" value="ECO:0007669"/>
    <property type="project" value="TreeGrafter"/>
</dbReference>
<name>A0A381PJA7_9ZZZZ</name>
<keyword evidence="2" id="KW-0548">Nucleotidyltransferase</keyword>
<accession>A0A381PJA7</accession>
<dbReference type="PANTHER" id="PTHR42866:SF2">
    <property type="entry name" value="3-DEOXY-MANNO-OCTULOSONATE CYTIDYLYLTRANSFERASE, MITOCHONDRIAL"/>
    <property type="match status" value="1"/>
</dbReference>
<organism evidence="3">
    <name type="scientific">marine metagenome</name>
    <dbReference type="NCBI Taxonomy" id="408172"/>
    <lineage>
        <taxon>unclassified sequences</taxon>
        <taxon>metagenomes</taxon>
        <taxon>ecological metagenomes</taxon>
    </lineage>
</organism>
<sequence>MLTSSEHKSGTDRVAEISEKINPDIVVNIQGDEPKIDPNIIDSLILLFNDSSVEMASVASTNLTGDDLTNPNIVKVYLDDNNYALNFERNISLQDQQYFRHIGIYAYRSEILKKFTNLAPTDNEKKFKLEQLRALDNDIAIKILITNFQHRSIDIKDDLKYYEI</sequence>
<dbReference type="Gene3D" id="3.90.550.10">
    <property type="entry name" value="Spore Coat Polysaccharide Biosynthesis Protein SpsA, Chain A"/>
    <property type="match status" value="1"/>
</dbReference>
<keyword evidence="1" id="KW-0808">Transferase</keyword>
<evidence type="ECO:0000256" key="2">
    <source>
        <dbReference type="ARBA" id="ARBA00022695"/>
    </source>
</evidence>
<dbReference type="GO" id="GO:0005829">
    <property type="term" value="C:cytosol"/>
    <property type="evidence" value="ECO:0007669"/>
    <property type="project" value="TreeGrafter"/>
</dbReference>
<reference evidence="3" key="1">
    <citation type="submission" date="2018-05" db="EMBL/GenBank/DDBJ databases">
        <authorList>
            <person name="Lanie J.A."/>
            <person name="Ng W.-L."/>
            <person name="Kazmierczak K.M."/>
            <person name="Andrzejewski T.M."/>
            <person name="Davidsen T.M."/>
            <person name="Wayne K.J."/>
            <person name="Tettelin H."/>
            <person name="Glass J.I."/>
            <person name="Rusch D."/>
            <person name="Podicherti R."/>
            <person name="Tsui H.-C.T."/>
            <person name="Winkler M.E."/>
        </authorList>
    </citation>
    <scope>NUCLEOTIDE SEQUENCE</scope>
</reference>
<dbReference type="InterPro" id="IPR003329">
    <property type="entry name" value="Cytidylyl_trans"/>
</dbReference>